<name>A0A9W6SKG9_9ACTN</name>
<dbReference type="Gene3D" id="1.20.1250.20">
    <property type="entry name" value="MFS general substrate transporter like domains"/>
    <property type="match status" value="1"/>
</dbReference>
<evidence type="ECO:0000256" key="7">
    <source>
        <dbReference type="SAM" id="Phobius"/>
    </source>
</evidence>
<dbReference type="InterPro" id="IPR005829">
    <property type="entry name" value="Sugar_transporter_CS"/>
</dbReference>
<comment type="caution">
    <text evidence="9">The sequence shown here is derived from an EMBL/GenBank/DDBJ whole genome shotgun (WGS) entry which is preliminary data.</text>
</comment>
<evidence type="ECO:0000256" key="2">
    <source>
        <dbReference type="ARBA" id="ARBA00022448"/>
    </source>
</evidence>
<comment type="subcellular location">
    <subcellularLocation>
        <location evidence="1">Cell membrane</location>
        <topology evidence="1">Multi-pass membrane protein</topology>
    </subcellularLocation>
</comment>
<dbReference type="GO" id="GO:0022857">
    <property type="term" value="F:transmembrane transporter activity"/>
    <property type="evidence" value="ECO:0007669"/>
    <property type="project" value="InterPro"/>
</dbReference>
<evidence type="ECO:0000256" key="4">
    <source>
        <dbReference type="ARBA" id="ARBA00022692"/>
    </source>
</evidence>
<dbReference type="PANTHER" id="PTHR23517:SF2">
    <property type="entry name" value="MULTIDRUG RESISTANCE PROTEIN MDTH"/>
    <property type="match status" value="1"/>
</dbReference>
<feature type="transmembrane region" description="Helical" evidence="7">
    <location>
        <begin position="167"/>
        <end position="186"/>
    </location>
</feature>
<proteinExistence type="predicted"/>
<protein>
    <submittedName>
        <fullName evidence="9">MFS transporter</fullName>
    </submittedName>
</protein>
<dbReference type="Pfam" id="PF07690">
    <property type="entry name" value="MFS_1"/>
    <property type="match status" value="1"/>
</dbReference>
<feature type="transmembrane region" description="Helical" evidence="7">
    <location>
        <begin position="20"/>
        <end position="42"/>
    </location>
</feature>
<evidence type="ECO:0000256" key="6">
    <source>
        <dbReference type="ARBA" id="ARBA00023136"/>
    </source>
</evidence>
<reference evidence="9" key="1">
    <citation type="submission" date="2023-03" db="EMBL/GenBank/DDBJ databases">
        <title>Actinorhabdospora filicis NBRC 111898.</title>
        <authorList>
            <person name="Ichikawa N."/>
            <person name="Sato H."/>
            <person name="Tonouchi N."/>
        </authorList>
    </citation>
    <scope>NUCLEOTIDE SEQUENCE</scope>
    <source>
        <strain evidence="9">NBRC 111898</strain>
    </source>
</reference>
<dbReference type="InterPro" id="IPR011701">
    <property type="entry name" value="MFS"/>
</dbReference>
<feature type="transmembrane region" description="Helical" evidence="7">
    <location>
        <begin position="48"/>
        <end position="69"/>
    </location>
</feature>
<feature type="transmembrane region" description="Helical" evidence="7">
    <location>
        <begin position="219"/>
        <end position="243"/>
    </location>
</feature>
<dbReference type="InterPro" id="IPR050171">
    <property type="entry name" value="MFS_Transporters"/>
</dbReference>
<dbReference type="AlphaFoldDB" id="A0A9W6SKG9"/>
<dbReference type="RefSeq" id="WP_285662442.1">
    <property type="nucleotide sequence ID" value="NZ_BSTX01000001.1"/>
</dbReference>
<feature type="transmembrane region" description="Helical" evidence="7">
    <location>
        <begin position="285"/>
        <end position="318"/>
    </location>
</feature>
<feature type="transmembrane region" description="Helical" evidence="7">
    <location>
        <begin position="371"/>
        <end position="391"/>
    </location>
</feature>
<feature type="transmembrane region" description="Helical" evidence="7">
    <location>
        <begin position="142"/>
        <end position="161"/>
    </location>
</feature>
<accession>A0A9W6SKG9</accession>
<dbReference type="InterPro" id="IPR020846">
    <property type="entry name" value="MFS_dom"/>
</dbReference>
<evidence type="ECO:0000313" key="9">
    <source>
        <dbReference type="EMBL" id="GLZ77319.1"/>
    </source>
</evidence>
<gene>
    <name evidence="9" type="ORF">Afil01_21260</name>
</gene>
<evidence type="ECO:0000313" key="10">
    <source>
        <dbReference type="Proteomes" id="UP001165079"/>
    </source>
</evidence>
<organism evidence="9 10">
    <name type="scientific">Actinorhabdospora filicis</name>
    <dbReference type="NCBI Taxonomy" id="1785913"/>
    <lineage>
        <taxon>Bacteria</taxon>
        <taxon>Bacillati</taxon>
        <taxon>Actinomycetota</taxon>
        <taxon>Actinomycetes</taxon>
        <taxon>Micromonosporales</taxon>
        <taxon>Micromonosporaceae</taxon>
        <taxon>Actinorhabdospora</taxon>
    </lineage>
</organism>
<dbReference type="EMBL" id="BSTX01000001">
    <property type="protein sequence ID" value="GLZ77319.1"/>
    <property type="molecule type" value="Genomic_DNA"/>
</dbReference>
<dbReference type="Proteomes" id="UP001165079">
    <property type="component" value="Unassembled WGS sequence"/>
</dbReference>
<dbReference type="SUPFAM" id="SSF103473">
    <property type="entry name" value="MFS general substrate transporter"/>
    <property type="match status" value="1"/>
</dbReference>
<feature type="domain" description="Major facilitator superfamily (MFS) profile" evidence="8">
    <location>
        <begin position="15"/>
        <end position="395"/>
    </location>
</feature>
<keyword evidence="4 7" id="KW-0812">Transmembrane</keyword>
<dbReference type="GO" id="GO:0005886">
    <property type="term" value="C:plasma membrane"/>
    <property type="evidence" value="ECO:0007669"/>
    <property type="project" value="UniProtKB-SubCell"/>
</dbReference>
<keyword evidence="5 7" id="KW-1133">Transmembrane helix</keyword>
<evidence type="ECO:0000256" key="1">
    <source>
        <dbReference type="ARBA" id="ARBA00004651"/>
    </source>
</evidence>
<keyword evidence="3" id="KW-1003">Cell membrane</keyword>
<dbReference type="InterPro" id="IPR036259">
    <property type="entry name" value="MFS_trans_sf"/>
</dbReference>
<evidence type="ECO:0000256" key="5">
    <source>
        <dbReference type="ARBA" id="ARBA00022989"/>
    </source>
</evidence>
<dbReference type="PANTHER" id="PTHR23517">
    <property type="entry name" value="RESISTANCE PROTEIN MDTM, PUTATIVE-RELATED-RELATED"/>
    <property type="match status" value="1"/>
</dbReference>
<evidence type="ECO:0000259" key="8">
    <source>
        <dbReference type="PROSITE" id="PS50850"/>
    </source>
</evidence>
<keyword evidence="6 7" id="KW-0472">Membrane</keyword>
<dbReference type="PROSITE" id="PS50850">
    <property type="entry name" value="MFS"/>
    <property type="match status" value="1"/>
</dbReference>
<keyword evidence="2" id="KW-0813">Transport</keyword>
<keyword evidence="10" id="KW-1185">Reference proteome</keyword>
<dbReference type="PROSITE" id="PS00216">
    <property type="entry name" value="SUGAR_TRANSPORT_1"/>
    <property type="match status" value="1"/>
</dbReference>
<evidence type="ECO:0000256" key="3">
    <source>
        <dbReference type="ARBA" id="ARBA00022475"/>
    </source>
</evidence>
<feature type="transmembrane region" description="Helical" evidence="7">
    <location>
        <begin position="255"/>
        <end position="273"/>
    </location>
</feature>
<sequence length="413" mass="43841">MRRWLTETAGGLPRTFWHLWTVTLVNSLGGFVGTFLTLYLSTVRHFDASVIGVMLGGLGLGAVVGTQVAGVLADRWGRRKTLLLANAMTVAVLLSLAVVRDVVGIGLLLVVLGASQNMARPAFSAMIADLIPAAERVRAYNLNYWAINLGFAGAAILAGFAMSLTPWLIFVINAGAVASTGLLVLLRIPETRPTAVPVPDSTRTLKQGGSFAVILRDRVFLVFVLLTFLPSFLMSSLGALLPLQVTARGLTPQEYSWIIATNGVIIVFGQLFIPRLVDGKRRTRVLALASLFWAAGVGVTGLATGVPVFMLTVLVWTIGEMLQTPANSATVADLSPADMRGRYQAMFSLAWQAAMLAAPVLGGLGLKYLGGMWWAVAAAIGVAAAVGNLLAEPSRTRRLATAAKERELTSTRG</sequence>